<feature type="region of interest" description="Disordered" evidence="3">
    <location>
        <begin position="529"/>
        <end position="558"/>
    </location>
</feature>
<protein>
    <recommendedName>
        <fullName evidence="8">Protein SMG7</fullName>
    </recommendedName>
</protein>
<proteinExistence type="predicted"/>
<dbReference type="PANTHER" id="PTHR15696">
    <property type="entry name" value="SMG-7 SUPPRESSOR WITH MORPHOLOGICAL EFFECT ON GENITALIA PROTEIN 7"/>
    <property type="match status" value="1"/>
</dbReference>
<evidence type="ECO:0008006" key="8">
    <source>
        <dbReference type="Google" id="ProtNLM"/>
    </source>
</evidence>
<feature type="domain" description="Telomerase activating protein Est1-like N-terminal" evidence="5">
    <location>
        <begin position="59"/>
        <end position="170"/>
    </location>
</feature>
<dbReference type="InterPro" id="IPR019734">
    <property type="entry name" value="TPR_rpt"/>
</dbReference>
<accession>A0ABD2NE91</accession>
<evidence type="ECO:0000256" key="1">
    <source>
        <dbReference type="ARBA" id="ARBA00023161"/>
    </source>
</evidence>
<reference evidence="6 7" key="1">
    <citation type="journal article" date="2021" name="BMC Biol.">
        <title>Horizontally acquired antibacterial genes associated with adaptive radiation of ladybird beetles.</title>
        <authorList>
            <person name="Li H.S."/>
            <person name="Tang X.F."/>
            <person name="Huang Y.H."/>
            <person name="Xu Z.Y."/>
            <person name="Chen M.L."/>
            <person name="Du X.Y."/>
            <person name="Qiu B.Y."/>
            <person name="Chen P.T."/>
            <person name="Zhang W."/>
            <person name="Slipinski A."/>
            <person name="Escalona H.E."/>
            <person name="Waterhouse R.M."/>
            <person name="Zwick A."/>
            <person name="Pang H."/>
        </authorList>
    </citation>
    <scope>NUCLEOTIDE SEQUENCE [LARGE SCALE GENOMIC DNA]</scope>
    <source>
        <strain evidence="6">SYSU2018</strain>
    </source>
</reference>
<dbReference type="InterPro" id="IPR011990">
    <property type="entry name" value="TPR-like_helical_dom_sf"/>
</dbReference>
<dbReference type="Proteomes" id="UP001516400">
    <property type="component" value="Unassembled WGS sequence"/>
</dbReference>
<evidence type="ECO:0000256" key="3">
    <source>
        <dbReference type="SAM" id="MobiDB-lite"/>
    </source>
</evidence>
<evidence type="ECO:0000259" key="5">
    <source>
        <dbReference type="Pfam" id="PF10374"/>
    </source>
</evidence>
<comment type="caution">
    <text evidence="6">The sequence shown here is derived from an EMBL/GenBank/DDBJ whole genome shotgun (WGS) entry which is preliminary data.</text>
</comment>
<gene>
    <name evidence="6" type="ORF">HHI36_012152</name>
</gene>
<evidence type="ECO:0000259" key="4">
    <source>
        <dbReference type="Pfam" id="PF10373"/>
    </source>
</evidence>
<organism evidence="6 7">
    <name type="scientific">Cryptolaemus montrouzieri</name>
    <dbReference type="NCBI Taxonomy" id="559131"/>
    <lineage>
        <taxon>Eukaryota</taxon>
        <taxon>Metazoa</taxon>
        <taxon>Ecdysozoa</taxon>
        <taxon>Arthropoda</taxon>
        <taxon>Hexapoda</taxon>
        <taxon>Insecta</taxon>
        <taxon>Pterygota</taxon>
        <taxon>Neoptera</taxon>
        <taxon>Endopterygota</taxon>
        <taxon>Coleoptera</taxon>
        <taxon>Polyphaga</taxon>
        <taxon>Cucujiformia</taxon>
        <taxon>Coccinelloidea</taxon>
        <taxon>Coccinellidae</taxon>
        <taxon>Scymninae</taxon>
        <taxon>Scymnini</taxon>
        <taxon>Cryptolaemus</taxon>
    </lineage>
</organism>
<dbReference type="SUPFAM" id="SSF48452">
    <property type="entry name" value="TPR-like"/>
    <property type="match status" value="1"/>
</dbReference>
<dbReference type="AlphaFoldDB" id="A0ABD2NE91"/>
<sequence>MGYNNSAVQILQQAEDLKLKVLAKHDLLNESQAWTDQQKLQTVYHQALILDLEYALDKKVEQDLWNVGFKNHINALQELVRDKKNPQRSECQALLNWCLESASGFYISLLQEFCNTFDIDLPFRRQGKVYGQIKEAVTSDQLIAPQSSSCLYICQYCLVHLGDIARYRNQRKQAESFYKQAIQVSPNSGHPYNQLALLEASLGDKLSTVFYYVRGIAVKNPFPAATTNLMSTLNSTMDKERPLEKFQTKMTANEFIQLFLCTHGYLYTLTELNQACAIAKNLGTIMTALVATESFTEDKLIKMTVINLYALQHISGNGKETLTMDEEKVRTLILDLLASSLSAFLVPVYTLKADENLMDYYALPAVKIIFHWIQDSPTILTENVFMKRLQIWPSFCKLLNNIQPFLKDFKYKDYSTLPLAEDRNLKGFLPLSKYLKQFEFSKEEDDLKVHKLVRIKRILDFGIWLTTHEVNGTKLVTKSEYEGFLKFEPGCIQPDPTNDLLEEIKSFSIDNKFQSDLKKGTEKKAGILKPQGSLEKSREERELLSAGENAPLDSFASTHANNNSKLEAAKMKRAKQNVALQSIFKKMEENKQVKFTVEEKGKDKLVKFESKPLVTTPKPNPVNNSSQFGSSVRTQSFNQNHSAFPSVSNQQQDYLTTLRNMANNYGMGTNYPMQNMYGGMQGGMQGGMPAGWGAQGAGKANFNPLNMGQATFNHMQASGFDTNSPGNWWNNQGNNMMTPGGGGGFNNFNSPPFGGGMMGGAKMVGGNQASGDSFNSPWTYGAMGGGGFDQGGNMSMRQQMLKEANNMPANMNDKFVQSHQNNSAGYSLFNTNSWNPNLTSQLRNPIGPPPENAFGPLQQSSLFANQGPQSLAQLLEQQNQMQKNDFH</sequence>
<dbReference type="PANTHER" id="PTHR15696:SF5">
    <property type="entry name" value="NONSENSE-MEDIATED MRNA DECAY FACTOR SMG7"/>
    <property type="match status" value="1"/>
</dbReference>
<feature type="domain" description="DNA/RNA-binding" evidence="4">
    <location>
        <begin position="174"/>
        <end position="434"/>
    </location>
</feature>
<evidence type="ECO:0000313" key="7">
    <source>
        <dbReference type="Proteomes" id="UP001516400"/>
    </source>
</evidence>
<evidence type="ECO:0000313" key="6">
    <source>
        <dbReference type="EMBL" id="KAL3276785.1"/>
    </source>
</evidence>
<dbReference type="Pfam" id="PF10374">
    <property type="entry name" value="EST1"/>
    <property type="match status" value="1"/>
</dbReference>
<dbReference type="InterPro" id="IPR045153">
    <property type="entry name" value="Est1/Ebs1-like"/>
</dbReference>
<feature type="repeat" description="TPR" evidence="2">
    <location>
        <begin position="155"/>
        <end position="188"/>
    </location>
</feature>
<dbReference type="GO" id="GO:0000184">
    <property type="term" value="P:nuclear-transcribed mRNA catabolic process, nonsense-mediated decay"/>
    <property type="evidence" value="ECO:0007669"/>
    <property type="project" value="UniProtKB-KW"/>
</dbReference>
<keyword evidence="7" id="KW-1185">Reference proteome</keyword>
<dbReference type="InterPro" id="IPR019458">
    <property type="entry name" value="Est1-like_N"/>
</dbReference>
<dbReference type="PROSITE" id="PS50005">
    <property type="entry name" value="TPR"/>
    <property type="match status" value="1"/>
</dbReference>
<evidence type="ECO:0000256" key="2">
    <source>
        <dbReference type="PROSITE-ProRule" id="PRU00339"/>
    </source>
</evidence>
<name>A0ABD2NE91_9CUCU</name>
<dbReference type="Gene3D" id="1.25.40.10">
    <property type="entry name" value="Tetratricopeptide repeat domain"/>
    <property type="match status" value="1"/>
</dbReference>
<dbReference type="Pfam" id="PF10373">
    <property type="entry name" value="EST1_DNA_bind"/>
    <property type="match status" value="1"/>
</dbReference>
<dbReference type="EMBL" id="JABFTP020000103">
    <property type="protein sequence ID" value="KAL3276785.1"/>
    <property type="molecule type" value="Genomic_DNA"/>
</dbReference>
<dbReference type="InterPro" id="IPR018834">
    <property type="entry name" value="DNA/RNA-bd_Est1-type"/>
</dbReference>
<keyword evidence="1" id="KW-0866">Nonsense-mediated mRNA decay</keyword>
<keyword evidence="2" id="KW-0802">TPR repeat</keyword>